<organism evidence="1 2">
    <name type="scientific">Herbaspirillum chlorophenolicum</name>
    <dbReference type="NCBI Taxonomy" id="211589"/>
    <lineage>
        <taxon>Bacteria</taxon>
        <taxon>Pseudomonadati</taxon>
        <taxon>Pseudomonadota</taxon>
        <taxon>Betaproteobacteria</taxon>
        <taxon>Burkholderiales</taxon>
        <taxon>Oxalobacteraceae</taxon>
        <taxon>Herbaspirillum</taxon>
    </lineage>
</organism>
<keyword evidence="1" id="KW-0378">Hydrolase</keyword>
<dbReference type="RefSeq" id="WP_402701833.1">
    <property type="nucleotide sequence ID" value="NZ_JBIUZV010000009.1"/>
</dbReference>
<keyword evidence="2" id="KW-1185">Reference proteome</keyword>
<protein>
    <submittedName>
        <fullName evidence="1">Eco29kI family restriction endonuclease</fullName>
        <ecNumber evidence="1">3.1.21.-</ecNumber>
    </submittedName>
</protein>
<dbReference type="EC" id="3.1.21.-" evidence="1"/>
<keyword evidence="1" id="KW-0540">Nuclease</keyword>
<dbReference type="GO" id="GO:0004519">
    <property type="term" value="F:endonuclease activity"/>
    <property type="evidence" value="ECO:0007669"/>
    <property type="project" value="UniProtKB-KW"/>
</dbReference>
<keyword evidence="1" id="KW-0255">Endonuclease</keyword>
<proteinExistence type="predicted"/>
<sequence>MASNPNRIESALLEVTRSMEAAKSLLSAVHKKSKSNLDAVKSIQNLREELQLILSSVDEVAHPQFLFDPTSPKTAARIVAIVLASQPLKPLSALTEFYGSGVYAIYYRGKFDAYKPLAEADHPIYVGKADPKDKMATTPVEQGTTLWERLKEHRNVIKKIKDSDTVVLDDFYCRFLVVQTGFQLAAEAALIEYFKPIWNKETNVCHGIAMHGDDPGTRKNKRAPWHTLHPGVPWAWKPITVEFDGEKITKPVPDQYSKDQIRENIKQHFIKNPPHQSIEDLIRDFTFDMIQFASESGI</sequence>
<dbReference type="GO" id="GO:0016787">
    <property type="term" value="F:hydrolase activity"/>
    <property type="evidence" value="ECO:0007669"/>
    <property type="project" value="UniProtKB-KW"/>
</dbReference>
<evidence type="ECO:0000313" key="1">
    <source>
        <dbReference type="EMBL" id="MFJ3047280.1"/>
    </source>
</evidence>
<name>A0ABW8F1X2_9BURK</name>
<reference evidence="1 2" key="1">
    <citation type="submission" date="2024-10" db="EMBL/GenBank/DDBJ databases">
        <title>The Natural Products Discovery Center: Release of the First 8490 Sequenced Strains for Exploring Actinobacteria Biosynthetic Diversity.</title>
        <authorList>
            <person name="Kalkreuter E."/>
            <person name="Kautsar S.A."/>
            <person name="Yang D."/>
            <person name="Bader C.D."/>
            <person name="Teijaro C.N."/>
            <person name="Fluegel L."/>
            <person name="Davis C.M."/>
            <person name="Simpson J.R."/>
            <person name="Lauterbach L."/>
            <person name="Steele A.D."/>
            <person name="Gui C."/>
            <person name="Meng S."/>
            <person name="Li G."/>
            <person name="Viehrig K."/>
            <person name="Ye F."/>
            <person name="Su P."/>
            <person name="Kiefer A.F."/>
            <person name="Nichols A."/>
            <person name="Cepeda A.J."/>
            <person name="Yan W."/>
            <person name="Fan B."/>
            <person name="Jiang Y."/>
            <person name="Adhikari A."/>
            <person name="Zheng C.-J."/>
            <person name="Schuster L."/>
            <person name="Cowan T.M."/>
            <person name="Smanski M.J."/>
            <person name="Chevrette M.G."/>
            <person name="De Carvalho L.P.S."/>
            <person name="Shen B."/>
        </authorList>
    </citation>
    <scope>NUCLEOTIDE SEQUENCE [LARGE SCALE GENOMIC DNA]</scope>
    <source>
        <strain evidence="1 2">NPDC087045</strain>
    </source>
</reference>
<dbReference type="Pfam" id="PF09517">
    <property type="entry name" value="RE_Eco29kI"/>
    <property type="match status" value="1"/>
</dbReference>
<accession>A0ABW8F1X2</accession>
<dbReference type="Proteomes" id="UP001617427">
    <property type="component" value="Unassembled WGS sequence"/>
</dbReference>
<gene>
    <name evidence="1" type="ORF">ACIPEN_15740</name>
</gene>
<dbReference type="EMBL" id="JBIUZV010000009">
    <property type="protein sequence ID" value="MFJ3047280.1"/>
    <property type="molecule type" value="Genomic_DNA"/>
</dbReference>
<comment type="caution">
    <text evidence="1">The sequence shown here is derived from an EMBL/GenBank/DDBJ whole genome shotgun (WGS) entry which is preliminary data.</text>
</comment>
<evidence type="ECO:0000313" key="2">
    <source>
        <dbReference type="Proteomes" id="UP001617427"/>
    </source>
</evidence>
<dbReference type="InterPro" id="IPR018575">
    <property type="entry name" value="Restrct_endonuc_II_Eco29kI"/>
</dbReference>